<accession>A0ABT9DCM2</accession>
<evidence type="ECO:0000259" key="2">
    <source>
        <dbReference type="SMART" id="SM00507"/>
    </source>
</evidence>
<reference evidence="3 4" key="1">
    <citation type="submission" date="2023-07" db="EMBL/GenBank/DDBJ databases">
        <title>Description of novel actinomycetes strains, isolated from tidal flat sediment.</title>
        <authorList>
            <person name="Lu C."/>
        </authorList>
    </citation>
    <scope>NUCLEOTIDE SEQUENCE [LARGE SCALE GENOMIC DNA]</scope>
    <source>
        <strain evidence="3 4">SYSU T00b441</strain>
    </source>
</reference>
<sequence length="245" mass="25914">MPGGDERTADQRRADALTAMARGVLDSGVGPDGTPLPVVQHRRPHLQVTVEARGPGSTRGPDGLETSPGPSVGDVPDTGLGPLGGVAQLAGYGPVPISAVADLVEDAGSTAVPVPVDRAGVPVIDVPGTDAYRPSAELARAVVARDRTCRFPGCRVPAWRCDIDHIRPFDPDRPARWQTIEENLQALCRHHHRLKTHGGWYASRDPVSGATLWRSPLGQVRTVSPEPAIPGSRPPFGASVCSRRE</sequence>
<gene>
    <name evidence="3" type="ORF">Q6348_13605</name>
</gene>
<dbReference type="InterPro" id="IPR003870">
    <property type="entry name" value="DUF222"/>
</dbReference>
<keyword evidence="4" id="KW-1185">Reference proteome</keyword>
<dbReference type="EMBL" id="JAUQYP010000001">
    <property type="protein sequence ID" value="MDO8108231.1"/>
    <property type="molecule type" value="Genomic_DNA"/>
</dbReference>
<dbReference type="CDD" id="cd00085">
    <property type="entry name" value="HNHc"/>
    <property type="match status" value="1"/>
</dbReference>
<feature type="region of interest" description="Disordered" evidence="1">
    <location>
        <begin position="19"/>
        <end position="80"/>
    </location>
</feature>
<dbReference type="Pfam" id="PF02720">
    <property type="entry name" value="DUF222"/>
    <property type="match status" value="1"/>
</dbReference>
<dbReference type="SMART" id="SM00507">
    <property type="entry name" value="HNHc"/>
    <property type="match status" value="1"/>
</dbReference>
<evidence type="ECO:0000256" key="1">
    <source>
        <dbReference type="SAM" id="MobiDB-lite"/>
    </source>
</evidence>
<protein>
    <submittedName>
        <fullName evidence="3">DUF222 domain-containing protein</fullName>
    </submittedName>
</protein>
<proteinExistence type="predicted"/>
<feature type="domain" description="HNH nuclease" evidence="2">
    <location>
        <begin position="137"/>
        <end position="193"/>
    </location>
</feature>
<dbReference type="InterPro" id="IPR003615">
    <property type="entry name" value="HNH_nuc"/>
</dbReference>
<feature type="region of interest" description="Disordered" evidence="1">
    <location>
        <begin position="223"/>
        <end position="245"/>
    </location>
</feature>
<dbReference type="Proteomes" id="UP001232536">
    <property type="component" value="Unassembled WGS sequence"/>
</dbReference>
<name>A0ABT9DCM2_9CELL</name>
<comment type="caution">
    <text evidence="3">The sequence shown here is derived from an EMBL/GenBank/DDBJ whole genome shotgun (WGS) entry which is preliminary data.</text>
</comment>
<organism evidence="3 4">
    <name type="scientific">Actinotalea lenta</name>
    <dbReference type="NCBI Taxonomy" id="3064654"/>
    <lineage>
        <taxon>Bacteria</taxon>
        <taxon>Bacillati</taxon>
        <taxon>Actinomycetota</taxon>
        <taxon>Actinomycetes</taxon>
        <taxon>Micrococcales</taxon>
        <taxon>Cellulomonadaceae</taxon>
        <taxon>Actinotalea</taxon>
    </lineage>
</organism>
<evidence type="ECO:0000313" key="4">
    <source>
        <dbReference type="Proteomes" id="UP001232536"/>
    </source>
</evidence>
<dbReference type="Gene3D" id="1.10.30.50">
    <property type="match status" value="1"/>
</dbReference>
<evidence type="ECO:0000313" key="3">
    <source>
        <dbReference type="EMBL" id="MDO8108231.1"/>
    </source>
</evidence>